<dbReference type="InterPro" id="IPR057089">
    <property type="entry name" value="C2_TIP"/>
</dbReference>
<evidence type="ECO:0000256" key="6">
    <source>
        <dbReference type="ARBA" id="ARBA00023180"/>
    </source>
</evidence>
<keyword evidence="3 7" id="KW-0812">Transmembrane</keyword>
<evidence type="ECO:0000256" key="4">
    <source>
        <dbReference type="ARBA" id="ARBA00022989"/>
    </source>
</evidence>
<evidence type="ECO:0000313" key="9">
    <source>
        <dbReference type="EMBL" id="KAG0710929.1"/>
    </source>
</evidence>
<accession>A0A8J5CHP8</accession>
<reference evidence="9" key="1">
    <citation type="submission" date="2020-07" db="EMBL/GenBank/DDBJ databases">
        <title>The High-quality genome of the commercially important snow crab, Chionoecetes opilio.</title>
        <authorList>
            <person name="Jeong J.-H."/>
            <person name="Ryu S."/>
        </authorList>
    </citation>
    <scope>NUCLEOTIDE SEQUENCE</scope>
    <source>
        <strain evidence="9">MADBK_172401_WGS</strain>
        <tissue evidence="9">Digestive gland</tissue>
    </source>
</reference>
<comment type="similarity">
    <text evidence="2">Belongs to the TIP family.</text>
</comment>
<dbReference type="Gene3D" id="2.130.10.130">
    <property type="entry name" value="Integrin alpha, N-terminal"/>
    <property type="match status" value="2"/>
</dbReference>
<dbReference type="Proteomes" id="UP000770661">
    <property type="component" value="Unassembled WGS sequence"/>
</dbReference>
<dbReference type="Pfam" id="PF23122">
    <property type="entry name" value="C2_ITFG1"/>
    <property type="match status" value="1"/>
</dbReference>
<keyword evidence="5 7" id="KW-0472">Membrane</keyword>
<comment type="caution">
    <text evidence="9">The sequence shown here is derived from an EMBL/GenBank/DDBJ whole genome shotgun (WGS) entry which is preliminary data.</text>
</comment>
<dbReference type="OrthoDB" id="10250728at2759"/>
<dbReference type="EMBL" id="JACEEZ010023743">
    <property type="protein sequence ID" value="KAG0710929.1"/>
    <property type="molecule type" value="Genomic_DNA"/>
</dbReference>
<evidence type="ECO:0000256" key="3">
    <source>
        <dbReference type="ARBA" id="ARBA00022692"/>
    </source>
</evidence>
<organism evidence="9 10">
    <name type="scientific">Chionoecetes opilio</name>
    <name type="common">Atlantic snow crab</name>
    <name type="synonym">Cancer opilio</name>
    <dbReference type="NCBI Taxonomy" id="41210"/>
    <lineage>
        <taxon>Eukaryota</taxon>
        <taxon>Metazoa</taxon>
        <taxon>Ecdysozoa</taxon>
        <taxon>Arthropoda</taxon>
        <taxon>Crustacea</taxon>
        <taxon>Multicrustacea</taxon>
        <taxon>Malacostraca</taxon>
        <taxon>Eumalacostraca</taxon>
        <taxon>Eucarida</taxon>
        <taxon>Decapoda</taxon>
        <taxon>Pleocyemata</taxon>
        <taxon>Brachyura</taxon>
        <taxon>Eubrachyura</taxon>
        <taxon>Majoidea</taxon>
        <taxon>Majidae</taxon>
        <taxon>Chionoecetes</taxon>
    </lineage>
</organism>
<evidence type="ECO:0000256" key="1">
    <source>
        <dbReference type="ARBA" id="ARBA00004479"/>
    </source>
</evidence>
<keyword evidence="10" id="KW-1185">Reference proteome</keyword>
<dbReference type="InterPro" id="IPR024881">
    <property type="entry name" value="Tip"/>
</dbReference>
<keyword evidence="6" id="KW-0325">Glycoprotein</keyword>
<evidence type="ECO:0000259" key="8">
    <source>
        <dbReference type="Pfam" id="PF23122"/>
    </source>
</evidence>
<sequence length="640" mass="71062">MGGGIEVRQLVQGIPIAAAVLARSPLSWSADNNISLITQHGVYILLLTIVVTVTQSWGLNFTEYVFGTNTNFLPAAFGDFNSDKLTDLFVVTEDGKTVAVLMSQLEPPLMLAPGPEGGPNCTYKSIKIHNVAPGDFDGNGAMDVMIVSYNATIKSYQVYILWGNSEALNADGKTLKKMTLECGSEDMPLLTLSGQPLVMDYNGDMIPDLFGEDANKTRMFWVFGPKRDPPQAVPVNVGNLTDLRLPSSHAFVDLDDDLAADLWVTAKGQYEVWMKSNEGFKLQRTIKLPAVVNGQTSFADVNLDGEVDALVPACKDSGCAQSAVFIYSYGHTKWIELDINFKDSSENTWKYPYQSLPDYRYTDTITLHVGDYNLDGYPDFLVTLINTQGKPRVTLMENVKCDQTCNVYPRKFVPKWNLFEKFGDTVLGTFCDFQEDGTLDILLVRKDSEGKYQLGVYKDPTEYDAVFVKVLIPTGRCYGSDCQYKNIPYGTNQPGPSITYTITTATGGLQCSRATQLSQTAHYALQLPYTVFGLGRNWNFVEELKVGVPKGNNTKTLSSSFTQIIPNSQLIVIPYPMQHPDRWVSKLFITPSKAMLMTGGALVGTCLFVAIIIGILHRREMKQDKKEKQQDSHKFHFDAM</sequence>
<keyword evidence="4 7" id="KW-1133">Transmembrane helix</keyword>
<comment type="subcellular location">
    <subcellularLocation>
        <location evidence="1">Membrane</location>
        <topology evidence="1">Single-pass type I membrane protein</topology>
    </subcellularLocation>
</comment>
<dbReference type="SUPFAM" id="SSF69318">
    <property type="entry name" value="Integrin alpha N-terminal domain"/>
    <property type="match status" value="1"/>
</dbReference>
<dbReference type="PANTHER" id="PTHR13412">
    <property type="entry name" value="T-CELL IMMUNOMODULATORY PROTEIN HOMOLOG"/>
    <property type="match status" value="1"/>
</dbReference>
<dbReference type="InterPro" id="IPR028994">
    <property type="entry name" value="Integrin_alpha_N"/>
</dbReference>
<evidence type="ECO:0000256" key="2">
    <source>
        <dbReference type="ARBA" id="ARBA00006496"/>
    </source>
</evidence>
<dbReference type="AlphaFoldDB" id="A0A8J5CHP8"/>
<name>A0A8J5CHP8_CHIOP</name>
<evidence type="ECO:0000256" key="7">
    <source>
        <dbReference type="SAM" id="Phobius"/>
    </source>
</evidence>
<proteinExistence type="inferred from homology"/>
<evidence type="ECO:0000256" key="5">
    <source>
        <dbReference type="ARBA" id="ARBA00023136"/>
    </source>
</evidence>
<protein>
    <submittedName>
        <fullName evidence="9">T-cell immunomodulatory protein</fullName>
    </submittedName>
</protein>
<feature type="transmembrane region" description="Helical" evidence="7">
    <location>
        <begin position="594"/>
        <end position="616"/>
    </location>
</feature>
<dbReference type="GO" id="GO:0005886">
    <property type="term" value="C:plasma membrane"/>
    <property type="evidence" value="ECO:0007669"/>
    <property type="project" value="TreeGrafter"/>
</dbReference>
<dbReference type="PANTHER" id="PTHR13412:SF0">
    <property type="entry name" value="T-CELL IMMUNOMODULATORY PROTEIN"/>
    <property type="match status" value="1"/>
</dbReference>
<gene>
    <name evidence="9" type="primary">ITFG1_1</name>
    <name evidence="9" type="ORF">GWK47_021762</name>
</gene>
<evidence type="ECO:0000313" key="10">
    <source>
        <dbReference type="Proteomes" id="UP000770661"/>
    </source>
</evidence>
<feature type="domain" description="T-cell immunomodulatory protein TIP C2" evidence="8">
    <location>
        <begin position="488"/>
        <end position="588"/>
    </location>
</feature>